<feature type="signal peptide" evidence="1">
    <location>
        <begin position="1"/>
        <end position="20"/>
    </location>
</feature>
<feature type="chain" id="PRO_5025683855" description="DUF7580 domain-containing protein" evidence="1">
    <location>
        <begin position="21"/>
        <end position="550"/>
    </location>
</feature>
<dbReference type="OrthoDB" id="3565018at2759"/>
<evidence type="ECO:0000259" key="2">
    <source>
        <dbReference type="Pfam" id="PF24476"/>
    </source>
</evidence>
<dbReference type="EMBL" id="MU004336">
    <property type="protein sequence ID" value="KAF2656449.1"/>
    <property type="molecule type" value="Genomic_DNA"/>
</dbReference>
<gene>
    <name evidence="3" type="ORF">K491DRAFT_596936</name>
</gene>
<organism evidence="3 4">
    <name type="scientific">Lophiostoma macrostomum CBS 122681</name>
    <dbReference type="NCBI Taxonomy" id="1314788"/>
    <lineage>
        <taxon>Eukaryota</taxon>
        <taxon>Fungi</taxon>
        <taxon>Dikarya</taxon>
        <taxon>Ascomycota</taxon>
        <taxon>Pezizomycotina</taxon>
        <taxon>Dothideomycetes</taxon>
        <taxon>Pleosporomycetidae</taxon>
        <taxon>Pleosporales</taxon>
        <taxon>Lophiostomataceae</taxon>
        <taxon>Lophiostoma</taxon>
    </lineage>
</organism>
<dbReference type="Pfam" id="PF24476">
    <property type="entry name" value="DUF7580"/>
    <property type="match status" value="1"/>
</dbReference>
<evidence type="ECO:0000313" key="3">
    <source>
        <dbReference type="EMBL" id="KAF2656449.1"/>
    </source>
</evidence>
<dbReference type="Proteomes" id="UP000799324">
    <property type="component" value="Unassembled WGS sequence"/>
</dbReference>
<dbReference type="InterPro" id="IPR056002">
    <property type="entry name" value="DUF7580"/>
</dbReference>
<sequence>VTGIETAGLVLATLPLCVEAAKAYARGVDTFCNFALHTRRDEHLADFYDEFYWHVAELDLHVRCISKVATAGTSHPPSLLEMHKWHETPGVEDALVRGLGSEQSYHQYTVTTKKIALLLALLLSSKTLYIKKADVNEKAMFNLLTEFARDRDSNKSKSNFIERFRFFTTKKERNHCLRNLETWNNRLQLLAERCGGQSMRTMWSNLPAKGRANRPWNAIVLNIRSPSGQIRMLTKELYTVLSNTWTCSCPKLHEARFCLNIHSTEKSFSDVAAEFAFFVSSPANGPLPDCWKEGTVGIRTVSSPLAPDDARLQHICGALRTCTTAFRLRLLMENISGEHRLWRLDPKPTGLPVMVKESPMSLRDLLARDMKMGSYEKRELAVICAYSLLLLHDTPWINAGWDKSSLSFFFKQDQEPDFARPFISTTFETPARSIGSTTAGVFHRNSHILALGILLLEIINEKPVERWRKPAVEATVSPDTEATFNLIVAQRIVDKMDDAPSTAAIQACLNLDWVPQGRPVKLEDPIVRDGLFEKVIQPLEVEISMISGSI</sequence>
<reference evidence="3" key="1">
    <citation type="journal article" date="2020" name="Stud. Mycol.">
        <title>101 Dothideomycetes genomes: a test case for predicting lifestyles and emergence of pathogens.</title>
        <authorList>
            <person name="Haridas S."/>
            <person name="Albert R."/>
            <person name="Binder M."/>
            <person name="Bloem J."/>
            <person name="Labutti K."/>
            <person name="Salamov A."/>
            <person name="Andreopoulos B."/>
            <person name="Baker S."/>
            <person name="Barry K."/>
            <person name="Bills G."/>
            <person name="Bluhm B."/>
            <person name="Cannon C."/>
            <person name="Castanera R."/>
            <person name="Culley D."/>
            <person name="Daum C."/>
            <person name="Ezra D."/>
            <person name="Gonzalez J."/>
            <person name="Henrissat B."/>
            <person name="Kuo A."/>
            <person name="Liang C."/>
            <person name="Lipzen A."/>
            <person name="Lutzoni F."/>
            <person name="Magnuson J."/>
            <person name="Mondo S."/>
            <person name="Nolan M."/>
            <person name="Ohm R."/>
            <person name="Pangilinan J."/>
            <person name="Park H.-J."/>
            <person name="Ramirez L."/>
            <person name="Alfaro M."/>
            <person name="Sun H."/>
            <person name="Tritt A."/>
            <person name="Yoshinaga Y."/>
            <person name="Zwiers L.-H."/>
            <person name="Turgeon B."/>
            <person name="Goodwin S."/>
            <person name="Spatafora J."/>
            <person name="Crous P."/>
            <person name="Grigoriev I."/>
        </authorList>
    </citation>
    <scope>NUCLEOTIDE SEQUENCE</scope>
    <source>
        <strain evidence="3">CBS 122681</strain>
    </source>
</reference>
<evidence type="ECO:0000256" key="1">
    <source>
        <dbReference type="SAM" id="SignalP"/>
    </source>
</evidence>
<evidence type="ECO:0000313" key="4">
    <source>
        <dbReference type="Proteomes" id="UP000799324"/>
    </source>
</evidence>
<feature type="domain" description="DUF7580" evidence="2">
    <location>
        <begin position="226"/>
        <end position="543"/>
    </location>
</feature>
<protein>
    <recommendedName>
        <fullName evidence="2">DUF7580 domain-containing protein</fullName>
    </recommendedName>
</protein>
<feature type="non-terminal residue" evidence="3">
    <location>
        <position position="1"/>
    </location>
</feature>
<dbReference type="AlphaFoldDB" id="A0A6A6T940"/>
<keyword evidence="1" id="KW-0732">Signal</keyword>
<dbReference type="PANTHER" id="PTHR35186">
    <property type="entry name" value="ANK_REP_REGION DOMAIN-CONTAINING PROTEIN"/>
    <property type="match status" value="1"/>
</dbReference>
<accession>A0A6A6T940</accession>
<proteinExistence type="predicted"/>
<keyword evidence="4" id="KW-1185">Reference proteome</keyword>
<dbReference type="PANTHER" id="PTHR35186:SF4">
    <property type="entry name" value="PRION-INHIBITION AND PROPAGATION HELO DOMAIN-CONTAINING PROTEIN"/>
    <property type="match status" value="1"/>
</dbReference>
<name>A0A6A6T940_9PLEO</name>